<dbReference type="Gene3D" id="1.10.3720.10">
    <property type="entry name" value="MetI-like"/>
    <property type="match status" value="1"/>
</dbReference>
<comment type="subcellular location">
    <subcellularLocation>
        <location evidence="1 7">Cell membrane</location>
        <topology evidence="1 7">Multi-pass membrane protein</topology>
    </subcellularLocation>
</comment>
<evidence type="ECO:0000256" key="5">
    <source>
        <dbReference type="ARBA" id="ARBA00022989"/>
    </source>
</evidence>
<dbReference type="CDD" id="cd06261">
    <property type="entry name" value="TM_PBP2"/>
    <property type="match status" value="1"/>
</dbReference>
<feature type="transmembrane region" description="Helical" evidence="7">
    <location>
        <begin position="31"/>
        <end position="54"/>
    </location>
</feature>
<protein>
    <submittedName>
        <fullName evidence="10">ABC transporter permease</fullName>
    </submittedName>
</protein>
<feature type="domain" description="ABC transmembrane type-1" evidence="9">
    <location>
        <begin position="98"/>
        <end position="287"/>
    </location>
</feature>
<proteinExistence type="inferred from homology"/>
<dbReference type="PANTHER" id="PTHR43386">
    <property type="entry name" value="OLIGOPEPTIDE TRANSPORT SYSTEM PERMEASE PROTEIN APPC"/>
    <property type="match status" value="1"/>
</dbReference>
<comment type="similarity">
    <text evidence="7">Belongs to the binding-protein-dependent transport system permease family.</text>
</comment>
<evidence type="ECO:0000256" key="2">
    <source>
        <dbReference type="ARBA" id="ARBA00022448"/>
    </source>
</evidence>
<keyword evidence="11" id="KW-1185">Reference proteome</keyword>
<evidence type="ECO:0000256" key="1">
    <source>
        <dbReference type="ARBA" id="ARBA00004651"/>
    </source>
</evidence>
<feature type="region of interest" description="Disordered" evidence="8">
    <location>
        <begin position="1"/>
        <end position="21"/>
    </location>
</feature>
<feature type="transmembrane region" description="Helical" evidence="7">
    <location>
        <begin position="146"/>
        <end position="173"/>
    </location>
</feature>
<evidence type="ECO:0000256" key="7">
    <source>
        <dbReference type="RuleBase" id="RU363032"/>
    </source>
</evidence>
<gene>
    <name evidence="10" type="ORF">RM543_17475</name>
</gene>
<evidence type="ECO:0000256" key="4">
    <source>
        <dbReference type="ARBA" id="ARBA00022692"/>
    </source>
</evidence>
<dbReference type="SUPFAM" id="SSF161098">
    <property type="entry name" value="MetI-like"/>
    <property type="match status" value="1"/>
</dbReference>
<evidence type="ECO:0000259" key="9">
    <source>
        <dbReference type="PROSITE" id="PS50928"/>
    </source>
</evidence>
<keyword evidence="5 7" id="KW-1133">Transmembrane helix</keyword>
<accession>A0ABU3DL87</accession>
<dbReference type="EMBL" id="JAVRHL010000005">
    <property type="protein sequence ID" value="MDT0684476.1"/>
    <property type="molecule type" value="Genomic_DNA"/>
</dbReference>
<dbReference type="Proteomes" id="UP001265259">
    <property type="component" value="Unassembled WGS sequence"/>
</dbReference>
<keyword evidence="4 7" id="KW-0812">Transmembrane</keyword>
<name>A0ABU3DL87_9RHOB</name>
<dbReference type="InterPro" id="IPR050366">
    <property type="entry name" value="BP-dependent_transpt_permease"/>
</dbReference>
<keyword evidence="3" id="KW-1003">Cell membrane</keyword>
<evidence type="ECO:0000313" key="10">
    <source>
        <dbReference type="EMBL" id="MDT0684476.1"/>
    </source>
</evidence>
<dbReference type="PANTHER" id="PTHR43386:SF25">
    <property type="entry name" value="PEPTIDE ABC TRANSPORTER PERMEASE PROTEIN"/>
    <property type="match status" value="1"/>
</dbReference>
<dbReference type="RefSeq" id="WP_311694025.1">
    <property type="nucleotide sequence ID" value="NZ_JAVRHL010000005.1"/>
</dbReference>
<evidence type="ECO:0000256" key="6">
    <source>
        <dbReference type="ARBA" id="ARBA00023136"/>
    </source>
</evidence>
<dbReference type="InterPro" id="IPR025966">
    <property type="entry name" value="OppC_N"/>
</dbReference>
<organism evidence="10 11">
    <name type="scientific">Tropicimonas omnivorans</name>
    <dbReference type="NCBI Taxonomy" id="3075590"/>
    <lineage>
        <taxon>Bacteria</taxon>
        <taxon>Pseudomonadati</taxon>
        <taxon>Pseudomonadota</taxon>
        <taxon>Alphaproteobacteria</taxon>
        <taxon>Rhodobacterales</taxon>
        <taxon>Roseobacteraceae</taxon>
        <taxon>Tropicimonas</taxon>
    </lineage>
</organism>
<feature type="transmembrane region" description="Helical" evidence="7">
    <location>
        <begin position="265"/>
        <end position="290"/>
    </location>
</feature>
<feature type="transmembrane region" description="Helical" evidence="7">
    <location>
        <begin position="102"/>
        <end position="126"/>
    </location>
</feature>
<sequence>MSALDAGGTPSRGRGFLPRRRTAARHQRPSLLVKICFAWLALVLFVAIFAGWLAPFGYTEQSLLTRLKPPAFLGGPAEHILGTDGLGRDVLSRLFFAVRTSILIAFLGTAIGAVTGTVLGIIAAHFRGWVDDIVMVLVDFQASVPFLIVALAILAFFGNSFVLFVCIVGLFGWETYARLVRGLVLSVSGEGYAFAIRTLGVHPARIYLRHVLPNIAGVLTVQLTLNFPEIILLETSLSFLGLGVQPPGTSLGLALGEGRNYIATAWWIGLPAGAVIFLTTLSISLVGDWVRDALDPSLSRAE</sequence>
<dbReference type="Pfam" id="PF12911">
    <property type="entry name" value="OppC_N"/>
    <property type="match status" value="1"/>
</dbReference>
<dbReference type="PROSITE" id="PS50928">
    <property type="entry name" value="ABC_TM1"/>
    <property type="match status" value="1"/>
</dbReference>
<dbReference type="Pfam" id="PF00528">
    <property type="entry name" value="BPD_transp_1"/>
    <property type="match status" value="1"/>
</dbReference>
<reference evidence="10 11" key="1">
    <citation type="submission" date="2023-09" db="EMBL/GenBank/DDBJ databases">
        <authorList>
            <person name="Rey-Velasco X."/>
        </authorList>
    </citation>
    <scope>NUCLEOTIDE SEQUENCE [LARGE SCALE GENOMIC DNA]</scope>
    <source>
        <strain evidence="10 11">F158</strain>
    </source>
</reference>
<comment type="caution">
    <text evidence="10">The sequence shown here is derived from an EMBL/GenBank/DDBJ whole genome shotgun (WGS) entry which is preliminary data.</text>
</comment>
<evidence type="ECO:0000313" key="11">
    <source>
        <dbReference type="Proteomes" id="UP001265259"/>
    </source>
</evidence>
<evidence type="ECO:0000256" key="3">
    <source>
        <dbReference type="ARBA" id="ARBA00022475"/>
    </source>
</evidence>
<keyword evidence="2 7" id="KW-0813">Transport</keyword>
<dbReference type="InterPro" id="IPR000515">
    <property type="entry name" value="MetI-like"/>
</dbReference>
<evidence type="ECO:0000256" key="8">
    <source>
        <dbReference type="SAM" id="MobiDB-lite"/>
    </source>
</evidence>
<keyword evidence="6 7" id="KW-0472">Membrane</keyword>
<dbReference type="InterPro" id="IPR035906">
    <property type="entry name" value="MetI-like_sf"/>
</dbReference>